<name>A0A4C1ZD82_EUMVA</name>
<feature type="domain" description="GAG-pre-integrase" evidence="1">
    <location>
        <begin position="7"/>
        <end position="69"/>
    </location>
</feature>
<protein>
    <recommendedName>
        <fullName evidence="1">GAG-pre-integrase domain-containing protein</fullName>
    </recommendedName>
</protein>
<dbReference type="OrthoDB" id="413361at2759"/>
<gene>
    <name evidence="2" type="ORF">EVAR_99428_1</name>
</gene>
<sequence>MATLVNNVQAECCLRPSILSTTNDDFYLWHQRLGHLNYNDMKKLKDHTDGVTMPQNSELTCVPCIKGKQARSPFPCEAREIIKIVDLWRNPCGLRQSELLHTLPTVHQREH</sequence>
<evidence type="ECO:0000313" key="2">
    <source>
        <dbReference type="EMBL" id="GBP85342.1"/>
    </source>
</evidence>
<evidence type="ECO:0000259" key="1">
    <source>
        <dbReference type="Pfam" id="PF13976"/>
    </source>
</evidence>
<organism evidence="2 3">
    <name type="scientific">Eumeta variegata</name>
    <name type="common">Bagworm moth</name>
    <name type="synonym">Eumeta japonica</name>
    <dbReference type="NCBI Taxonomy" id="151549"/>
    <lineage>
        <taxon>Eukaryota</taxon>
        <taxon>Metazoa</taxon>
        <taxon>Ecdysozoa</taxon>
        <taxon>Arthropoda</taxon>
        <taxon>Hexapoda</taxon>
        <taxon>Insecta</taxon>
        <taxon>Pterygota</taxon>
        <taxon>Neoptera</taxon>
        <taxon>Endopterygota</taxon>
        <taxon>Lepidoptera</taxon>
        <taxon>Glossata</taxon>
        <taxon>Ditrysia</taxon>
        <taxon>Tineoidea</taxon>
        <taxon>Psychidae</taxon>
        <taxon>Oiketicinae</taxon>
        <taxon>Eumeta</taxon>
    </lineage>
</organism>
<reference evidence="2 3" key="1">
    <citation type="journal article" date="2019" name="Commun. Biol.">
        <title>The bagworm genome reveals a unique fibroin gene that provides high tensile strength.</title>
        <authorList>
            <person name="Kono N."/>
            <person name="Nakamura H."/>
            <person name="Ohtoshi R."/>
            <person name="Tomita M."/>
            <person name="Numata K."/>
            <person name="Arakawa K."/>
        </authorList>
    </citation>
    <scope>NUCLEOTIDE SEQUENCE [LARGE SCALE GENOMIC DNA]</scope>
</reference>
<dbReference type="Proteomes" id="UP000299102">
    <property type="component" value="Unassembled WGS sequence"/>
</dbReference>
<evidence type="ECO:0000313" key="3">
    <source>
        <dbReference type="Proteomes" id="UP000299102"/>
    </source>
</evidence>
<comment type="caution">
    <text evidence="2">The sequence shown here is derived from an EMBL/GenBank/DDBJ whole genome shotgun (WGS) entry which is preliminary data.</text>
</comment>
<dbReference type="AlphaFoldDB" id="A0A4C1ZD82"/>
<proteinExistence type="predicted"/>
<dbReference type="Pfam" id="PF13976">
    <property type="entry name" value="gag_pre-integrs"/>
    <property type="match status" value="1"/>
</dbReference>
<keyword evidence="3" id="KW-1185">Reference proteome</keyword>
<dbReference type="InterPro" id="IPR025724">
    <property type="entry name" value="GAG-pre-integrase_dom"/>
</dbReference>
<dbReference type="EMBL" id="BGZK01001730">
    <property type="protein sequence ID" value="GBP85342.1"/>
    <property type="molecule type" value="Genomic_DNA"/>
</dbReference>
<accession>A0A4C1ZD82</accession>